<dbReference type="PROSITE" id="PS50096">
    <property type="entry name" value="IQ"/>
    <property type="match status" value="1"/>
</dbReference>
<protein>
    <submittedName>
        <fullName evidence="1">Uncharacterized protein</fullName>
    </submittedName>
</protein>
<name>A0A4C1V9H7_EUMVA</name>
<proteinExistence type="predicted"/>
<comment type="caution">
    <text evidence="1">The sequence shown here is derived from an EMBL/GenBank/DDBJ whole genome shotgun (WGS) entry which is preliminary data.</text>
</comment>
<gene>
    <name evidence="1" type="ORF">EVAR_85314_1</name>
</gene>
<dbReference type="AlphaFoldDB" id="A0A4C1V9H7"/>
<dbReference type="Proteomes" id="UP000299102">
    <property type="component" value="Unassembled WGS sequence"/>
</dbReference>
<evidence type="ECO:0000313" key="2">
    <source>
        <dbReference type="Proteomes" id="UP000299102"/>
    </source>
</evidence>
<reference evidence="1 2" key="1">
    <citation type="journal article" date="2019" name="Commun. Biol.">
        <title>The bagworm genome reveals a unique fibroin gene that provides high tensile strength.</title>
        <authorList>
            <person name="Kono N."/>
            <person name="Nakamura H."/>
            <person name="Ohtoshi R."/>
            <person name="Tomita M."/>
            <person name="Numata K."/>
            <person name="Arakawa K."/>
        </authorList>
    </citation>
    <scope>NUCLEOTIDE SEQUENCE [LARGE SCALE GENOMIC DNA]</scope>
</reference>
<sequence>MCAQSFGWRVIYPKSLDFCGDHRQVAINGNVFRAELGGASRPALARGLCTDDNYFCTPRTMLQAHAVKQKKKDKCEFNSHGYTSDTTMVPFLHSDVRNPKKYSLDITRERKTCQPSRGRFWIMTKSRRKVKRVTGGRRGRPVGAAGFRYERRFRGHIDREH</sequence>
<evidence type="ECO:0000313" key="1">
    <source>
        <dbReference type="EMBL" id="GBP34594.1"/>
    </source>
</evidence>
<organism evidence="1 2">
    <name type="scientific">Eumeta variegata</name>
    <name type="common">Bagworm moth</name>
    <name type="synonym">Eumeta japonica</name>
    <dbReference type="NCBI Taxonomy" id="151549"/>
    <lineage>
        <taxon>Eukaryota</taxon>
        <taxon>Metazoa</taxon>
        <taxon>Ecdysozoa</taxon>
        <taxon>Arthropoda</taxon>
        <taxon>Hexapoda</taxon>
        <taxon>Insecta</taxon>
        <taxon>Pterygota</taxon>
        <taxon>Neoptera</taxon>
        <taxon>Endopterygota</taxon>
        <taxon>Lepidoptera</taxon>
        <taxon>Glossata</taxon>
        <taxon>Ditrysia</taxon>
        <taxon>Tineoidea</taxon>
        <taxon>Psychidae</taxon>
        <taxon>Oiketicinae</taxon>
        <taxon>Eumeta</taxon>
    </lineage>
</organism>
<dbReference type="EMBL" id="BGZK01000290">
    <property type="protein sequence ID" value="GBP34594.1"/>
    <property type="molecule type" value="Genomic_DNA"/>
</dbReference>
<accession>A0A4C1V9H7</accession>
<keyword evidence="2" id="KW-1185">Reference proteome</keyword>